<evidence type="ECO:0000256" key="3">
    <source>
        <dbReference type="ARBA" id="ARBA00004857"/>
    </source>
</evidence>
<protein>
    <recommendedName>
        <fullName evidence="5 10">Transaldolase</fullName>
        <ecNumber evidence="5 10">2.2.1.2</ecNumber>
    </recommendedName>
</protein>
<dbReference type="UniPathway" id="UPA00109">
    <property type="reaction ID" value="UER00181"/>
</dbReference>
<evidence type="ECO:0000256" key="7">
    <source>
        <dbReference type="ARBA" id="ARBA00022679"/>
    </source>
</evidence>
<keyword evidence="13" id="KW-1185">Reference proteome</keyword>
<dbReference type="SUPFAM" id="SSF51569">
    <property type="entry name" value="Aldolase"/>
    <property type="match status" value="1"/>
</dbReference>
<dbReference type="PANTHER" id="PTHR10683">
    <property type="entry name" value="TRANSALDOLASE"/>
    <property type="match status" value="1"/>
</dbReference>
<keyword evidence="11" id="KW-0312">Gluconeogenesis</keyword>
<dbReference type="GO" id="GO:0004801">
    <property type="term" value="F:transaldolase activity"/>
    <property type="evidence" value="ECO:0007669"/>
    <property type="project" value="UniProtKB-UniRule"/>
</dbReference>
<evidence type="ECO:0000313" key="13">
    <source>
        <dbReference type="Proteomes" id="UP000215027"/>
    </source>
</evidence>
<evidence type="ECO:0000313" key="12">
    <source>
        <dbReference type="EMBL" id="CUS05495.2"/>
    </source>
</evidence>
<keyword evidence="11 12" id="KW-0413">Isomerase</keyword>
<dbReference type="Pfam" id="PF00342">
    <property type="entry name" value="PGI"/>
    <property type="match status" value="1"/>
</dbReference>
<dbReference type="EC" id="2.2.1.2" evidence="5 10"/>
<dbReference type="InterPro" id="IPR001585">
    <property type="entry name" value="TAL/FSA"/>
</dbReference>
<dbReference type="AlphaFoldDB" id="A0A160T8K5"/>
<comment type="caution">
    <text evidence="10">Lacks conserved residue(s) required for the propagation of feature annotation.</text>
</comment>
<comment type="pathway">
    <text evidence="3 10">Carbohydrate degradation; pentose phosphate pathway; D-glyceraldehyde 3-phosphate and beta-D-fructose 6-phosphate from D-ribose 5-phosphate and D-xylulose 5-phosphate (non-oxidative stage): step 2/3.</text>
</comment>
<evidence type="ECO:0000256" key="4">
    <source>
        <dbReference type="ARBA" id="ARBA00008426"/>
    </source>
</evidence>
<comment type="similarity">
    <text evidence="11">Belongs to the GPI family.</text>
</comment>
<dbReference type="Gene3D" id="3.20.20.70">
    <property type="entry name" value="Aldolase class I"/>
    <property type="match status" value="1"/>
</dbReference>
<dbReference type="SUPFAM" id="SSF53697">
    <property type="entry name" value="SIS domain"/>
    <property type="match status" value="1"/>
</dbReference>
<dbReference type="Pfam" id="PF00923">
    <property type="entry name" value="TAL_FSA"/>
    <property type="match status" value="1"/>
</dbReference>
<evidence type="ECO:0000256" key="5">
    <source>
        <dbReference type="ARBA" id="ARBA00013151"/>
    </source>
</evidence>
<dbReference type="InterPro" id="IPR001672">
    <property type="entry name" value="G6P_Isomerase"/>
</dbReference>
<reference evidence="12" key="1">
    <citation type="submission" date="2016-01" db="EMBL/GenBank/DDBJ databases">
        <authorList>
            <person name="Mcilroy J.S."/>
            <person name="Karst M S."/>
            <person name="Albertsen M."/>
        </authorList>
    </citation>
    <scope>NUCLEOTIDE SEQUENCE</scope>
    <source>
        <strain evidence="12">Cfx-K</strain>
    </source>
</reference>
<evidence type="ECO:0000256" key="11">
    <source>
        <dbReference type="RuleBase" id="RU000612"/>
    </source>
</evidence>
<comment type="similarity">
    <text evidence="4 10">Belongs to the transaldolase family. Type 2 subfamily.</text>
</comment>
<keyword evidence="8 10" id="KW-0570">Pentose shunt</keyword>
<organism evidence="12 13">
    <name type="scientific">Candidatus Promineifilum breve</name>
    <dbReference type="NCBI Taxonomy" id="1806508"/>
    <lineage>
        <taxon>Bacteria</taxon>
        <taxon>Bacillati</taxon>
        <taxon>Chloroflexota</taxon>
        <taxon>Ardenticatenia</taxon>
        <taxon>Candidatus Promineifilales</taxon>
        <taxon>Candidatus Promineifilaceae</taxon>
        <taxon>Candidatus Promineifilum</taxon>
    </lineage>
</organism>
<gene>
    <name evidence="10" type="primary">tal</name>
    <name evidence="12" type="ORF">CFX0092_A3617</name>
</gene>
<comment type="catalytic activity">
    <reaction evidence="10">
        <text>D-sedoheptulose 7-phosphate + D-glyceraldehyde 3-phosphate = D-erythrose 4-phosphate + beta-D-fructose 6-phosphate</text>
        <dbReference type="Rhea" id="RHEA:17053"/>
        <dbReference type="ChEBI" id="CHEBI:16897"/>
        <dbReference type="ChEBI" id="CHEBI:57483"/>
        <dbReference type="ChEBI" id="CHEBI:57634"/>
        <dbReference type="ChEBI" id="CHEBI:59776"/>
        <dbReference type="EC" id="2.2.1.2"/>
    </reaction>
</comment>
<comment type="function">
    <text evidence="1 10">Transaldolase is important for the balance of metabolites in the pentose-phosphate pathway.</text>
</comment>
<sequence length="922" mass="98532">MANLQELHQLGQSTWLNYLRGSFIRSGELAERLREGIQGVTANAQVYERAVAGSSDYDSAIRRAVAEGKPARLIHEHLMADDIQRAADVLHPLFEASGRREGFVSYELDPGAFNDVTAAVAGARHFGHLVDRYNVMVEVPATPVGIAAIRALVADGTSINVTHLFSVGDYERAAAAYMAGLSEYIASHSVWRTTPTAVASFSLSPLDAAVDPRLAALGRADLTGKTAIAAAKLLYERFRQLFDTPEWAKLAAKGALPLRPKWTRVTPHDFQHGEGYYVNNLVGPDTVVTFSPVTLNAFRRDGQAAETLTHGLDEARSHLAAVAALGIDLDAIAAGLQADHLAASDRRFHALVAAVTGKRDQLDSAWRALTMQLGEFAPPVEEGLQAVCRHQIVCRIWAHDHTVWQPQPKEITNRLGWLHIMDGMADKVERLTEFTAGVVAEGYTHALLLGMGGSSLAPELFQKTFGRATRPANKPYPYLELVVVDTTDADAIRAAEAAVDLPRTLLIVSTKSGGTVETLSAFKYFYNRLAEQLGPEAAGRHFVGITDPGSKIVDLGRRYGFRDLFLNDPNIGGRYSVLSYFGLLPAALVGVDVAELLERAAIAAANATPCHCDAIGDNDAARLGAAMGKLALAGRDKVTFITAPALSSFGDWVEQLIAESLGKEGKGVLPVVGEPPAPVESYGPDRLFVHLRLEGDRQQDALVAALADAGQPVITIRLRDVNDLGGQFLLWEMATAVAGHFLGINPFDQPNVEEAKIKARAVVAEYAATGALPEGESHAPEPGVLDEFLHKARPGDYVALQAYVATTPETDAALQALRQAIHLRTGLATTAGYGPRFLHSTGQLHKGDGGNGLFIQFISEAAADVPIPDEAGAPASSMSFDVLKKAQALGDGLALRDAHRRVISFAVGVDAAGAIGELAAKI</sequence>
<dbReference type="EMBL" id="LN890655">
    <property type="protein sequence ID" value="CUS05495.2"/>
    <property type="molecule type" value="Genomic_DNA"/>
</dbReference>
<dbReference type="Proteomes" id="UP000215027">
    <property type="component" value="Chromosome I"/>
</dbReference>
<dbReference type="GO" id="GO:0004347">
    <property type="term" value="F:glucose-6-phosphate isomerase activity"/>
    <property type="evidence" value="ECO:0007669"/>
    <property type="project" value="UniProtKB-EC"/>
</dbReference>
<dbReference type="PRINTS" id="PR00662">
    <property type="entry name" value="G6PISOMERASE"/>
</dbReference>
<dbReference type="NCBIfam" id="NF007080">
    <property type="entry name" value="PRK09533.1"/>
    <property type="match status" value="1"/>
</dbReference>
<keyword evidence="9 10" id="KW-0704">Schiff base</keyword>
<dbReference type="PROSITE" id="PS51463">
    <property type="entry name" value="P_GLUCOSE_ISOMERASE_3"/>
    <property type="match status" value="1"/>
</dbReference>
<keyword evidence="7 10" id="KW-0808">Transferase</keyword>
<dbReference type="GO" id="GO:0006098">
    <property type="term" value="P:pentose-phosphate shunt"/>
    <property type="evidence" value="ECO:0007669"/>
    <property type="project" value="UniProtKB-UniRule"/>
</dbReference>
<dbReference type="PANTHER" id="PTHR10683:SF31">
    <property type="entry name" value="TRANSALDOLASE"/>
    <property type="match status" value="1"/>
</dbReference>
<evidence type="ECO:0000256" key="8">
    <source>
        <dbReference type="ARBA" id="ARBA00023126"/>
    </source>
</evidence>
<dbReference type="GO" id="GO:0006096">
    <property type="term" value="P:glycolytic process"/>
    <property type="evidence" value="ECO:0007669"/>
    <property type="project" value="UniProtKB-UniPathway"/>
</dbReference>
<dbReference type="HAMAP" id="MF_00493">
    <property type="entry name" value="Transaldolase_2"/>
    <property type="match status" value="1"/>
</dbReference>
<dbReference type="GO" id="GO:0097367">
    <property type="term" value="F:carbohydrate derivative binding"/>
    <property type="evidence" value="ECO:0007669"/>
    <property type="project" value="InterPro"/>
</dbReference>
<dbReference type="Gene3D" id="3.40.50.10490">
    <property type="entry name" value="Glucose-6-phosphate isomerase like protein, domain 1"/>
    <property type="match status" value="3"/>
</dbReference>
<name>A0A160T8K5_9CHLR</name>
<dbReference type="RefSeq" id="WP_095044703.1">
    <property type="nucleotide sequence ID" value="NZ_LN890655.1"/>
</dbReference>
<keyword evidence="6 10" id="KW-0963">Cytoplasm</keyword>
<keyword evidence="11" id="KW-0324">Glycolysis</keyword>
<dbReference type="InterPro" id="IPR013785">
    <property type="entry name" value="Aldolase_TIM"/>
</dbReference>
<dbReference type="GO" id="GO:0006094">
    <property type="term" value="P:gluconeogenesis"/>
    <property type="evidence" value="ECO:0007669"/>
    <property type="project" value="UniProtKB-KW"/>
</dbReference>
<dbReference type="GO" id="GO:0005737">
    <property type="term" value="C:cytoplasm"/>
    <property type="evidence" value="ECO:0007669"/>
    <property type="project" value="UniProtKB-SubCell"/>
</dbReference>
<comment type="subcellular location">
    <subcellularLocation>
        <location evidence="2 10">Cytoplasm</location>
    </subcellularLocation>
</comment>
<evidence type="ECO:0000256" key="2">
    <source>
        <dbReference type="ARBA" id="ARBA00004496"/>
    </source>
</evidence>
<proteinExistence type="inferred from homology"/>
<comment type="pathway">
    <text evidence="11">Carbohydrate degradation; glycolysis; D-glyceraldehyde 3-phosphate and glycerone phosphate from D-glucose: step 2/4.</text>
</comment>
<dbReference type="InterPro" id="IPR004732">
    <property type="entry name" value="Transaldolase_2"/>
</dbReference>
<evidence type="ECO:0000256" key="10">
    <source>
        <dbReference type="HAMAP-Rule" id="MF_00493"/>
    </source>
</evidence>
<dbReference type="KEGG" id="pbf:CFX0092_A3617"/>
<dbReference type="InterPro" id="IPR046348">
    <property type="entry name" value="SIS_dom_sf"/>
</dbReference>
<dbReference type="UniPathway" id="UPA00115">
    <property type="reaction ID" value="UER00414"/>
</dbReference>
<evidence type="ECO:0000256" key="1">
    <source>
        <dbReference type="ARBA" id="ARBA00003518"/>
    </source>
</evidence>
<accession>A0A160T8K5</accession>
<comment type="catalytic activity">
    <reaction evidence="11">
        <text>alpha-D-glucose 6-phosphate = beta-D-fructose 6-phosphate</text>
        <dbReference type="Rhea" id="RHEA:11816"/>
        <dbReference type="ChEBI" id="CHEBI:57634"/>
        <dbReference type="ChEBI" id="CHEBI:58225"/>
        <dbReference type="EC" id="5.3.1.9"/>
    </reaction>
</comment>
<dbReference type="OrthoDB" id="140919at2"/>
<evidence type="ECO:0000256" key="6">
    <source>
        <dbReference type="ARBA" id="ARBA00022490"/>
    </source>
</evidence>
<evidence type="ECO:0000256" key="9">
    <source>
        <dbReference type="ARBA" id="ARBA00023270"/>
    </source>
</evidence>